<evidence type="ECO:0000256" key="1">
    <source>
        <dbReference type="SAM" id="MobiDB-lite"/>
    </source>
</evidence>
<proteinExistence type="predicted"/>
<keyword evidence="3" id="KW-1185">Reference proteome</keyword>
<dbReference type="EMBL" id="JAINUF010000001">
    <property type="protein sequence ID" value="KAJ8380548.1"/>
    <property type="molecule type" value="Genomic_DNA"/>
</dbReference>
<accession>A0A9Q1JCE1</accession>
<reference evidence="2" key="1">
    <citation type="journal article" date="2023" name="Science">
        <title>Genome structures resolve the early diversification of teleost fishes.</title>
        <authorList>
            <person name="Parey E."/>
            <person name="Louis A."/>
            <person name="Montfort J."/>
            <person name="Bouchez O."/>
            <person name="Roques C."/>
            <person name="Iampietro C."/>
            <person name="Lluch J."/>
            <person name="Castinel A."/>
            <person name="Donnadieu C."/>
            <person name="Desvignes T."/>
            <person name="Floi Bucao C."/>
            <person name="Jouanno E."/>
            <person name="Wen M."/>
            <person name="Mejri S."/>
            <person name="Dirks R."/>
            <person name="Jansen H."/>
            <person name="Henkel C."/>
            <person name="Chen W.J."/>
            <person name="Zahm M."/>
            <person name="Cabau C."/>
            <person name="Klopp C."/>
            <person name="Thompson A.W."/>
            <person name="Robinson-Rechavi M."/>
            <person name="Braasch I."/>
            <person name="Lecointre G."/>
            <person name="Bobe J."/>
            <person name="Postlethwait J.H."/>
            <person name="Berthelot C."/>
            <person name="Roest Crollius H."/>
            <person name="Guiguen Y."/>
        </authorList>
    </citation>
    <scope>NUCLEOTIDE SEQUENCE</scope>
    <source>
        <strain evidence="2">WJC10195</strain>
    </source>
</reference>
<sequence>MHIHLVFIPRQSSLERRTKKKARALDSQRPSRGPADAESSTARSSRFTEFVSSQSGEAGLLAAGEPACQSPDETQLARRADPAGISVSQQMPGLADPHATPPSVHPALPLPGRCSEEETGTLLGTSLECSAATRALCHKGSIFASL</sequence>
<organism evidence="2 3">
    <name type="scientific">Synaphobranchus kaupii</name>
    <name type="common">Kaup's arrowtooth eel</name>
    <dbReference type="NCBI Taxonomy" id="118154"/>
    <lineage>
        <taxon>Eukaryota</taxon>
        <taxon>Metazoa</taxon>
        <taxon>Chordata</taxon>
        <taxon>Craniata</taxon>
        <taxon>Vertebrata</taxon>
        <taxon>Euteleostomi</taxon>
        <taxon>Actinopterygii</taxon>
        <taxon>Neopterygii</taxon>
        <taxon>Teleostei</taxon>
        <taxon>Anguilliformes</taxon>
        <taxon>Synaphobranchidae</taxon>
        <taxon>Synaphobranchus</taxon>
    </lineage>
</organism>
<name>A0A9Q1JCE1_SYNKA</name>
<evidence type="ECO:0000313" key="2">
    <source>
        <dbReference type="EMBL" id="KAJ8380548.1"/>
    </source>
</evidence>
<dbReference type="Proteomes" id="UP001152622">
    <property type="component" value="Chromosome 1"/>
</dbReference>
<comment type="caution">
    <text evidence="2">The sequence shown here is derived from an EMBL/GenBank/DDBJ whole genome shotgun (WGS) entry which is preliminary data.</text>
</comment>
<feature type="compositionally biased region" description="Low complexity" evidence="1">
    <location>
        <begin position="56"/>
        <end position="65"/>
    </location>
</feature>
<evidence type="ECO:0000313" key="3">
    <source>
        <dbReference type="Proteomes" id="UP001152622"/>
    </source>
</evidence>
<protein>
    <submittedName>
        <fullName evidence="2">Uncharacterized protein</fullName>
    </submittedName>
</protein>
<dbReference type="AlphaFoldDB" id="A0A9Q1JCE1"/>
<feature type="compositionally biased region" description="Polar residues" evidence="1">
    <location>
        <begin position="38"/>
        <end position="55"/>
    </location>
</feature>
<gene>
    <name evidence="2" type="ORF">SKAU_G00013260</name>
</gene>
<feature type="region of interest" description="Disordered" evidence="1">
    <location>
        <begin position="14"/>
        <end position="112"/>
    </location>
</feature>